<dbReference type="Proteomes" id="UP000282263">
    <property type="component" value="Unassembled WGS sequence"/>
</dbReference>
<evidence type="ECO:0000313" key="1">
    <source>
        <dbReference type="EMBL" id="RTQ23011.1"/>
    </source>
</evidence>
<comment type="caution">
    <text evidence="1">The sequence shown here is derived from an EMBL/GenBank/DDBJ whole genome shotgun (WGS) entry which is preliminary data.</text>
</comment>
<sequence>MQKLKAAFAAFSISAICCLCPFYPAAIVTWLSTNKEITA</sequence>
<evidence type="ECO:0000313" key="2">
    <source>
        <dbReference type="Proteomes" id="UP000282263"/>
    </source>
</evidence>
<dbReference type="AlphaFoldDB" id="A0A9Q7K1A8"/>
<dbReference type="EMBL" id="RXPP01000019">
    <property type="protein sequence ID" value="RTQ23011.1"/>
    <property type="molecule type" value="Genomic_DNA"/>
</dbReference>
<protein>
    <submittedName>
        <fullName evidence="1">Uncharacterized protein</fullName>
    </submittedName>
</protein>
<proteinExistence type="predicted"/>
<organism evidence="1 2">
    <name type="scientific">Enterobacter mori</name>
    <dbReference type="NCBI Taxonomy" id="539813"/>
    <lineage>
        <taxon>Bacteria</taxon>
        <taxon>Pseudomonadati</taxon>
        <taxon>Pseudomonadota</taxon>
        <taxon>Gammaproteobacteria</taxon>
        <taxon>Enterobacterales</taxon>
        <taxon>Enterobacteriaceae</taxon>
        <taxon>Enterobacter</taxon>
    </lineage>
</organism>
<gene>
    <name evidence="1" type="ORF">EKN29_17350</name>
</gene>
<accession>A0A9Q7K1A8</accession>
<name>A0A9Q7K1A8_9ENTR</name>
<reference evidence="1 2" key="1">
    <citation type="submission" date="2018-12" db="EMBL/GenBank/DDBJ databases">
        <title>The Batch Genome Submission of Enterobacter spp. strains.</title>
        <authorList>
            <person name="Wei L."/>
            <person name="Wu W."/>
            <person name="Lin J."/>
            <person name="Zhang X."/>
            <person name="Feng Y."/>
            <person name="Zong Z."/>
        </authorList>
    </citation>
    <scope>NUCLEOTIDE SEQUENCE [LARGE SCALE GENOMIC DNA]</scope>
    <source>
        <strain evidence="1 2">SCEM020047</strain>
    </source>
</reference>